<name>A0ABU7DBK5_9TELE</name>
<dbReference type="Proteomes" id="UP001352852">
    <property type="component" value="Unassembled WGS sequence"/>
</dbReference>
<organism evidence="1 2">
    <name type="scientific">Characodon lateralis</name>
    <dbReference type="NCBI Taxonomy" id="208331"/>
    <lineage>
        <taxon>Eukaryota</taxon>
        <taxon>Metazoa</taxon>
        <taxon>Chordata</taxon>
        <taxon>Craniata</taxon>
        <taxon>Vertebrata</taxon>
        <taxon>Euteleostomi</taxon>
        <taxon>Actinopterygii</taxon>
        <taxon>Neopterygii</taxon>
        <taxon>Teleostei</taxon>
        <taxon>Neoteleostei</taxon>
        <taxon>Acanthomorphata</taxon>
        <taxon>Ovalentaria</taxon>
        <taxon>Atherinomorphae</taxon>
        <taxon>Cyprinodontiformes</taxon>
        <taxon>Goodeidae</taxon>
        <taxon>Characodon</taxon>
    </lineage>
</organism>
<sequence length="128" mass="14105">MLPCLWRVMRPAFSLTAGRGLSRAGHRNTQPPAVVSGSTGRLASQLPLVQRCYLGTHPLKEPVEPLNSPSGAKDFIYSLHPSERSCLLRELHKFESIAIAQVWFIGSLKDLYAVAPPEGSRRAMDPLE</sequence>
<protein>
    <submittedName>
        <fullName evidence="1">Uncharacterized protein</fullName>
    </submittedName>
</protein>
<keyword evidence="2" id="KW-1185">Reference proteome</keyword>
<accession>A0ABU7DBK5</accession>
<evidence type="ECO:0000313" key="2">
    <source>
        <dbReference type="Proteomes" id="UP001352852"/>
    </source>
</evidence>
<evidence type="ECO:0000313" key="1">
    <source>
        <dbReference type="EMBL" id="MED6271574.1"/>
    </source>
</evidence>
<proteinExistence type="predicted"/>
<gene>
    <name evidence="1" type="ORF">CHARACLAT_021695</name>
</gene>
<dbReference type="EMBL" id="JAHUTJ010018533">
    <property type="protein sequence ID" value="MED6271574.1"/>
    <property type="molecule type" value="Genomic_DNA"/>
</dbReference>
<reference evidence="1 2" key="1">
    <citation type="submission" date="2021-06" db="EMBL/GenBank/DDBJ databases">
        <authorList>
            <person name="Palmer J.M."/>
        </authorList>
    </citation>
    <scope>NUCLEOTIDE SEQUENCE [LARGE SCALE GENOMIC DNA]</scope>
    <source>
        <strain evidence="1 2">CL_MEX2019</strain>
        <tissue evidence="1">Muscle</tissue>
    </source>
</reference>
<comment type="caution">
    <text evidence="1">The sequence shown here is derived from an EMBL/GenBank/DDBJ whole genome shotgun (WGS) entry which is preliminary data.</text>
</comment>